<evidence type="ECO:0000256" key="6">
    <source>
        <dbReference type="ARBA" id="ARBA00022833"/>
    </source>
</evidence>
<dbReference type="Pfam" id="PF26014">
    <property type="entry name" value="SH3_AEBP2_C"/>
    <property type="match status" value="1"/>
</dbReference>
<evidence type="ECO:0000256" key="8">
    <source>
        <dbReference type="ARBA" id="ARBA00023015"/>
    </source>
</evidence>
<keyword evidence="4" id="KW-0677">Repeat</keyword>
<evidence type="ECO:0000256" key="12">
    <source>
        <dbReference type="PROSITE-ProRule" id="PRU00042"/>
    </source>
</evidence>
<sequence>MCINIICTLLFSINVTQENINCGTKSSTNFYESYPKSILSVSKVRENPEPCRSVDCEQEIFSVDTGSPNKIFLGGLGCPVLTLSVKTQTLYTGTLHEGLCASSSICKECKTSPSETKAQKDEIKSLKKKAVEERPENAPESGVSLSDLHIKPQRQTLTLGVNTAEVTLFTSDKLPDTAVASCSSTVSPGKKIKVCKWEDCDERLFPDQILEHIWNVHIEPQKEQKNYACLWKDCKVFNRHSSSQKWLNRHVLIHAGKRPFACIFPDCEKRFDSTEVMEKHINIHLRNDLSNKPVRRVIKIPRYRSIKNRQSDHASFFDNGIMERIKYGLMKFSEETNMNTKGQPFFLSFRSFVLGRRVDAKKDTTLLLHWVPENVFPDEWVSEDNVSNYSRRTVPLFQLPHGAIAELDPLIPKSVNRGRK</sequence>
<evidence type="ECO:0000256" key="13">
    <source>
        <dbReference type="SAM" id="SignalP"/>
    </source>
</evidence>
<gene>
    <name evidence="16" type="primary">LOC106462267</name>
</gene>
<evidence type="ECO:0000256" key="5">
    <source>
        <dbReference type="ARBA" id="ARBA00022771"/>
    </source>
</evidence>
<dbReference type="InterPro" id="IPR059034">
    <property type="entry name" value="SH3_AEBP2_C"/>
</dbReference>
<comment type="subcellular location">
    <subcellularLocation>
        <location evidence="1">Nucleus</location>
    </subcellularLocation>
</comment>
<dbReference type="PANTHER" id="PTHR46541">
    <property type="entry name" value="ZINC FINGER PROTEIN AEBP2"/>
    <property type="match status" value="1"/>
</dbReference>
<evidence type="ECO:0000256" key="11">
    <source>
        <dbReference type="ARBA" id="ARBA00037930"/>
    </source>
</evidence>
<dbReference type="SUPFAM" id="SSF57667">
    <property type="entry name" value="beta-beta-alpha zinc fingers"/>
    <property type="match status" value="1"/>
</dbReference>
<dbReference type="Gene3D" id="3.30.160.60">
    <property type="entry name" value="Classic Zinc Finger"/>
    <property type="match status" value="2"/>
</dbReference>
<dbReference type="PROSITE" id="PS00028">
    <property type="entry name" value="ZINC_FINGER_C2H2_1"/>
    <property type="match status" value="1"/>
</dbReference>
<feature type="signal peptide" evidence="13">
    <location>
        <begin position="1"/>
        <end position="17"/>
    </location>
</feature>
<protein>
    <submittedName>
        <fullName evidence="16">Zinc finger protein aebp2-like</fullName>
    </submittedName>
</protein>
<keyword evidence="10" id="KW-0539">Nucleus</keyword>
<name>A0ABM1SNG7_LIMPO</name>
<proteinExistence type="inferred from homology"/>
<keyword evidence="8" id="KW-0805">Transcription regulation</keyword>
<keyword evidence="6" id="KW-0862">Zinc</keyword>
<evidence type="ECO:0000256" key="1">
    <source>
        <dbReference type="ARBA" id="ARBA00004123"/>
    </source>
</evidence>
<evidence type="ECO:0000259" key="14">
    <source>
        <dbReference type="PROSITE" id="PS50157"/>
    </source>
</evidence>
<dbReference type="GeneID" id="106462267"/>
<evidence type="ECO:0000313" key="16">
    <source>
        <dbReference type="RefSeq" id="XP_022245173.1"/>
    </source>
</evidence>
<evidence type="ECO:0000256" key="9">
    <source>
        <dbReference type="ARBA" id="ARBA00023163"/>
    </source>
</evidence>
<keyword evidence="13" id="KW-0732">Signal</keyword>
<keyword evidence="5 12" id="KW-0863">Zinc-finger</keyword>
<reference evidence="16" key="1">
    <citation type="submission" date="2025-08" db="UniProtKB">
        <authorList>
            <consortium name="RefSeq"/>
        </authorList>
    </citation>
    <scope>IDENTIFICATION</scope>
    <source>
        <tissue evidence="16">Muscle</tissue>
    </source>
</reference>
<keyword evidence="15" id="KW-1185">Reference proteome</keyword>
<dbReference type="InterPro" id="IPR036236">
    <property type="entry name" value="Znf_C2H2_sf"/>
</dbReference>
<keyword evidence="9" id="KW-0804">Transcription</keyword>
<dbReference type="InterPro" id="IPR052130">
    <property type="entry name" value="AEBP2/jing_C2H2-ZnF"/>
</dbReference>
<dbReference type="InterPro" id="IPR013087">
    <property type="entry name" value="Znf_C2H2_type"/>
</dbReference>
<evidence type="ECO:0000256" key="10">
    <source>
        <dbReference type="ARBA" id="ARBA00023242"/>
    </source>
</evidence>
<evidence type="ECO:0000256" key="2">
    <source>
        <dbReference type="ARBA" id="ARBA00022491"/>
    </source>
</evidence>
<comment type="similarity">
    <text evidence="11">Belongs to the AEBP2/jing C2H2-type zinc-finger family.</text>
</comment>
<feature type="domain" description="C2H2-type" evidence="14">
    <location>
        <begin position="260"/>
        <end position="289"/>
    </location>
</feature>
<evidence type="ECO:0000256" key="7">
    <source>
        <dbReference type="ARBA" id="ARBA00022853"/>
    </source>
</evidence>
<dbReference type="Proteomes" id="UP000694941">
    <property type="component" value="Unplaced"/>
</dbReference>
<dbReference type="RefSeq" id="XP_022245173.1">
    <property type="nucleotide sequence ID" value="XM_022389465.1"/>
</dbReference>
<accession>A0ABM1SNG7</accession>
<evidence type="ECO:0000313" key="15">
    <source>
        <dbReference type="Proteomes" id="UP000694941"/>
    </source>
</evidence>
<organism evidence="15 16">
    <name type="scientific">Limulus polyphemus</name>
    <name type="common">Atlantic horseshoe crab</name>
    <dbReference type="NCBI Taxonomy" id="6850"/>
    <lineage>
        <taxon>Eukaryota</taxon>
        <taxon>Metazoa</taxon>
        <taxon>Ecdysozoa</taxon>
        <taxon>Arthropoda</taxon>
        <taxon>Chelicerata</taxon>
        <taxon>Merostomata</taxon>
        <taxon>Xiphosura</taxon>
        <taxon>Limulidae</taxon>
        <taxon>Limulus</taxon>
    </lineage>
</organism>
<evidence type="ECO:0000256" key="4">
    <source>
        <dbReference type="ARBA" id="ARBA00022737"/>
    </source>
</evidence>
<feature type="chain" id="PRO_5046410652" evidence="13">
    <location>
        <begin position="18"/>
        <end position="420"/>
    </location>
</feature>
<keyword evidence="7" id="KW-0156">Chromatin regulator</keyword>
<keyword evidence="3" id="KW-0479">Metal-binding</keyword>
<dbReference type="PROSITE" id="PS50157">
    <property type="entry name" value="ZINC_FINGER_C2H2_2"/>
    <property type="match status" value="1"/>
</dbReference>
<keyword evidence="2" id="KW-0678">Repressor</keyword>
<dbReference type="PANTHER" id="PTHR46541:SF1">
    <property type="entry name" value="ZINC FINGER PROTEIN AEBP2"/>
    <property type="match status" value="1"/>
</dbReference>
<evidence type="ECO:0000256" key="3">
    <source>
        <dbReference type="ARBA" id="ARBA00022723"/>
    </source>
</evidence>
<dbReference type="SMART" id="SM00355">
    <property type="entry name" value="ZnF_C2H2"/>
    <property type="match status" value="2"/>
</dbReference>